<organism evidence="2 3">
    <name type="scientific">Araneus ventricosus</name>
    <name type="common">Orbweaver spider</name>
    <name type="synonym">Epeira ventricosa</name>
    <dbReference type="NCBI Taxonomy" id="182803"/>
    <lineage>
        <taxon>Eukaryota</taxon>
        <taxon>Metazoa</taxon>
        <taxon>Ecdysozoa</taxon>
        <taxon>Arthropoda</taxon>
        <taxon>Chelicerata</taxon>
        <taxon>Arachnida</taxon>
        <taxon>Araneae</taxon>
        <taxon>Araneomorphae</taxon>
        <taxon>Entelegynae</taxon>
        <taxon>Araneoidea</taxon>
        <taxon>Araneidae</taxon>
        <taxon>Araneus</taxon>
    </lineage>
</organism>
<evidence type="ECO:0000256" key="1">
    <source>
        <dbReference type="SAM" id="MobiDB-lite"/>
    </source>
</evidence>
<feature type="non-terminal residue" evidence="2">
    <location>
        <position position="34"/>
    </location>
</feature>
<dbReference type="EMBL" id="BGPR01010098">
    <property type="protein sequence ID" value="GBN44222.1"/>
    <property type="molecule type" value="Genomic_DNA"/>
</dbReference>
<comment type="caution">
    <text evidence="2">The sequence shown here is derived from an EMBL/GenBank/DDBJ whole genome shotgun (WGS) entry which is preliminary data.</text>
</comment>
<reference evidence="2 3" key="1">
    <citation type="journal article" date="2019" name="Sci. Rep.">
        <title>Orb-weaving spider Araneus ventricosus genome elucidates the spidroin gene catalogue.</title>
        <authorList>
            <person name="Kono N."/>
            <person name="Nakamura H."/>
            <person name="Ohtoshi R."/>
            <person name="Moran D.A.P."/>
            <person name="Shinohara A."/>
            <person name="Yoshida Y."/>
            <person name="Fujiwara M."/>
            <person name="Mori M."/>
            <person name="Tomita M."/>
            <person name="Arakawa K."/>
        </authorList>
    </citation>
    <scope>NUCLEOTIDE SEQUENCE [LARGE SCALE GENOMIC DNA]</scope>
</reference>
<gene>
    <name evidence="2" type="ORF">AVEN_257415_1</name>
</gene>
<proteinExistence type="predicted"/>
<keyword evidence="3" id="KW-1185">Reference proteome</keyword>
<feature type="compositionally biased region" description="Polar residues" evidence="1">
    <location>
        <begin position="1"/>
        <end position="11"/>
    </location>
</feature>
<feature type="region of interest" description="Disordered" evidence="1">
    <location>
        <begin position="1"/>
        <end position="34"/>
    </location>
</feature>
<name>A0A4Y2NZE0_ARAVE</name>
<sequence>MGSAQGVNANQPHGPVSGGMQNFGSGPQPPVGQQ</sequence>
<accession>A0A4Y2NZE0</accession>
<evidence type="ECO:0000313" key="3">
    <source>
        <dbReference type="Proteomes" id="UP000499080"/>
    </source>
</evidence>
<dbReference type="AlphaFoldDB" id="A0A4Y2NZE0"/>
<dbReference type="Proteomes" id="UP000499080">
    <property type="component" value="Unassembled WGS sequence"/>
</dbReference>
<evidence type="ECO:0000313" key="2">
    <source>
        <dbReference type="EMBL" id="GBN44222.1"/>
    </source>
</evidence>
<protein>
    <submittedName>
        <fullName evidence="2">Uncharacterized protein</fullName>
    </submittedName>
</protein>